<organism evidence="2 3">
    <name type="scientific">Lolium multiflorum</name>
    <name type="common">Italian ryegrass</name>
    <name type="synonym">Lolium perenne subsp. multiflorum</name>
    <dbReference type="NCBI Taxonomy" id="4521"/>
    <lineage>
        <taxon>Eukaryota</taxon>
        <taxon>Viridiplantae</taxon>
        <taxon>Streptophyta</taxon>
        <taxon>Embryophyta</taxon>
        <taxon>Tracheophyta</taxon>
        <taxon>Spermatophyta</taxon>
        <taxon>Magnoliopsida</taxon>
        <taxon>Liliopsida</taxon>
        <taxon>Poales</taxon>
        <taxon>Poaceae</taxon>
        <taxon>BOP clade</taxon>
        <taxon>Pooideae</taxon>
        <taxon>Poodae</taxon>
        <taxon>Poeae</taxon>
        <taxon>Poeae Chloroplast Group 2 (Poeae type)</taxon>
        <taxon>Loliodinae</taxon>
        <taxon>Loliinae</taxon>
        <taxon>Lolium</taxon>
    </lineage>
</organism>
<protein>
    <recommendedName>
        <fullName evidence="1">Reverse transcriptase zinc-binding domain-containing protein</fullName>
    </recommendedName>
</protein>
<proteinExistence type="predicted"/>
<dbReference type="InterPro" id="IPR026960">
    <property type="entry name" value="RVT-Znf"/>
</dbReference>
<dbReference type="AlphaFoldDB" id="A0AAD8VH04"/>
<dbReference type="EMBL" id="JAUUTY010000007">
    <property type="protein sequence ID" value="KAK1604460.1"/>
    <property type="molecule type" value="Genomic_DNA"/>
</dbReference>
<evidence type="ECO:0000313" key="3">
    <source>
        <dbReference type="Proteomes" id="UP001231189"/>
    </source>
</evidence>
<evidence type="ECO:0000259" key="1">
    <source>
        <dbReference type="Pfam" id="PF13966"/>
    </source>
</evidence>
<accession>A0AAD8VH04</accession>
<sequence length="313" mass="34543">MLLLPVRHGDEWEGELLLASSSRLPHLQQGSMSASRRRSTTALLSPYSLAVGRPLQPRATRRRGTSATPESLHALISGVLQQRTEAGGYHRPASTTHGRKATLLVLYFPQTKKSEGKIYCLRHDAGPSGSSPAPVSVLWRSNSTATFFRCGAELQGPDCFFHFLSGVFYAKAQWLLVQARILLHASLLKKGILSVAEACCPICQAPEETATHIIFGCTITCQFWARVGGRHPPDTDVRLMHSYPAPAAIFPMTTSTFMLLYCWNIWKHMNIVVFREHRPSLPPFFSLAMRTPTSGRLAFPPASMLVLTLGSFA</sequence>
<evidence type="ECO:0000313" key="2">
    <source>
        <dbReference type="EMBL" id="KAK1604460.1"/>
    </source>
</evidence>
<comment type="caution">
    <text evidence="2">The sequence shown here is derived from an EMBL/GenBank/DDBJ whole genome shotgun (WGS) entry which is preliminary data.</text>
</comment>
<reference evidence="2" key="1">
    <citation type="submission" date="2023-07" db="EMBL/GenBank/DDBJ databases">
        <title>A chromosome-level genome assembly of Lolium multiflorum.</title>
        <authorList>
            <person name="Chen Y."/>
            <person name="Copetti D."/>
            <person name="Kolliker R."/>
            <person name="Studer B."/>
        </authorList>
    </citation>
    <scope>NUCLEOTIDE SEQUENCE</scope>
    <source>
        <strain evidence="2">02402/16</strain>
        <tissue evidence="2">Leaf</tissue>
    </source>
</reference>
<keyword evidence="3" id="KW-1185">Reference proteome</keyword>
<feature type="domain" description="Reverse transcriptase zinc-binding" evidence="1">
    <location>
        <begin position="173"/>
        <end position="224"/>
    </location>
</feature>
<gene>
    <name evidence="2" type="ORF">QYE76_028133</name>
</gene>
<name>A0AAD8VH04_LOLMU</name>
<dbReference type="Proteomes" id="UP001231189">
    <property type="component" value="Unassembled WGS sequence"/>
</dbReference>
<dbReference type="Pfam" id="PF13966">
    <property type="entry name" value="zf-RVT"/>
    <property type="match status" value="1"/>
</dbReference>